<keyword evidence="6 9" id="KW-0408">Iron</keyword>
<dbReference type="FunFam" id="3.40.50.11840:FF:000002">
    <property type="entry name" value="2-(3-amino-3-carboxypropyl)histidine synthase subunit 2"/>
    <property type="match status" value="1"/>
</dbReference>
<evidence type="ECO:0000256" key="3">
    <source>
        <dbReference type="ARBA" id="ARBA00006179"/>
    </source>
</evidence>
<evidence type="ECO:0000256" key="6">
    <source>
        <dbReference type="ARBA" id="ARBA00023004"/>
    </source>
</evidence>
<dbReference type="AlphaFoldDB" id="A0A151WP56"/>
<gene>
    <name evidence="10" type="ORF">ALC60_11366</name>
</gene>
<evidence type="ECO:0000256" key="8">
    <source>
        <dbReference type="ARBA" id="ARBA00045159"/>
    </source>
</evidence>
<reference evidence="10 11" key="1">
    <citation type="submission" date="2015-09" db="EMBL/GenBank/DDBJ databases">
        <title>Trachymyrmex zeteki WGS genome.</title>
        <authorList>
            <person name="Nygaard S."/>
            <person name="Hu H."/>
            <person name="Boomsma J."/>
            <person name="Zhang G."/>
        </authorList>
    </citation>
    <scope>NUCLEOTIDE SEQUENCE [LARGE SCALE GENOMIC DNA]</scope>
    <source>
        <strain evidence="10">Tzet28-1</strain>
        <tissue evidence="10">Whole body</tissue>
    </source>
</reference>
<dbReference type="PANTHER" id="PTHR10762">
    <property type="entry name" value="DIPHTHAMIDE BIOSYNTHESIS PROTEIN"/>
    <property type="match status" value="1"/>
</dbReference>
<evidence type="ECO:0000313" key="11">
    <source>
        <dbReference type="Proteomes" id="UP000075809"/>
    </source>
</evidence>
<evidence type="ECO:0000256" key="7">
    <source>
        <dbReference type="ARBA" id="ARBA00023014"/>
    </source>
</evidence>
<dbReference type="SFLD" id="SFLDS00032">
    <property type="entry name" value="Radical_SAM_3-amino-3-carboxyp"/>
    <property type="match status" value="1"/>
</dbReference>
<evidence type="ECO:0000256" key="9">
    <source>
        <dbReference type="RuleBase" id="RU364133"/>
    </source>
</evidence>
<evidence type="ECO:0000256" key="2">
    <source>
        <dbReference type="ARBA" id="ARBA00005156"/>
    </source>
</evidence>
<evidence type="ECO:0000256" key="1">
    <source>
        <dbReference type="ARBA" id="ARBA00001966"/>
    </source>
</evidence>
<accession>A0A151WP56</accession>
<comment type="similarity">
    <text evidence="3 9">Belongs to the DPH1/DPH2 family. DPH2 subfamily.</text>
</comment>
<dbReference type="Gene3D" id="3.40.50.11860">
    <property type="entry name" value="Diphthamide synthesis DPH1/DPH2 domain 3"/>
    <property type="match status" value="1"/>
</dbReference>
<dbReference type="Gene3D" id="3.40.50.11840">
    <property type="entry name" value="Diphthamide synthesis DPH1/DPH2 domain 1"/>
    <property type="match status" value="1"/>
</dbReference>
<keyword evidence="5 9" id="KW-0479">Metal-binding</keyword>
<name>A0A151WP56_9HYME</name>
<dbReference type="GO" id="GO:0017183">
    <property type="term" value="P:protein histidyl modification to diphthamide"/>
    <property type="evidence" value="ECO:0007669"/>
    <property type="project" value="UniProtKB-UniPathway"/>
</dbReference>
<dbReference type="EMBL" id="KQ982893">
    <property type="protein sequence ID" value="KYQ49581.1"/>
    <property type="molecule type" value="Genomic_DNA"/>
</dbReference>
<comment type="pathway">
    <text evidence="2 9">Protein modification; peptidyl-diphthamide biosynthesis.</text>
</comment>
<dbReference type="NCBIfam" id="TIGR00272">
    <property type="entry name" value="DPH2"/>
    <property type="match status" value="1"/>
</dbReference>
<dbReference type="InterPro" id="IPR016435">
    <property type="entry name" value="DPH1/DPH2"/>
</dbReference>
<dbReference type="STRING" id="64791.A0A151WP56"/>
<dbReference type="PANTHER" id="PTHR10762:SF2">
    <property type="entry name" value="2-(3-AMINO-3-CARBOXYPROPYL)HISTIDINE SYNTHASE SUBUNIT 2"/>
    <property type="match status" value="1"/>
</dbReference>
<dbReference type="GO" id="GO:0090560">
    <property type="term" value="F:2-(3-amino-3-carboxypropyl)histidine synthase activity"/>
    <property type="evidence" value="ECO:0007669"/>
    <property type="project" value="InterPro"/>
</dbReference>
<comment type="function">
    <text evidence="8 9">Required for the first step of diphthamide biosynthesis, a post-translational modification of histidine which occurs in elongation factor 2. DPH1 and DPH2 transfer a 3-amino-3-carboxypropyl (ACP) group from S-adenosyl-L-methionine (SAM) to a histidine residue, the reaction is assisted by a reduction system comprising DPH3 and a NADH-dependent reductase. Facilitates the reduction of the catalytic iron-sulfur cluster found in the DPH1 subunit.</text>
</comment>
<dbReference type="UniPathway" id="UPA00559"/>
<dbReference type="NCBIfam" id="TIGR00322">
    <property type="entry name" value="diphth2_R"/>
    <property type="match status" value="1"/>
</dbReference>
<sequence length="446" mass="50797">MISLMKTEKSAKDKAEVIEVTDGQDDPYDVEKCAHWIRTNALKQVCLQFPDNLLPNSVEVALRLEKEIGQKVYILGDTTCGSCCVDEITAQHIDADGIIHFGHACLNPTARLPIFHVLLRNQLDTTEFADEFKRIFSDCTKKIIFFYDVAYAHKIEYIYNILKPIYKHLILSKLNCTSNVEYTDIKTSPASVVLGFFLGEKEKTLALLAMSIPVKRWYCFANRKIIEFEALNTPWLKRRRFLIEKLRDAKVVGIVVATLGIQEYLTAINTVKRILKQKNKKSYLLSVGKINPAKLANFAEVDAFVVIACPENEVFDSRDFFKPILTVYEVELAFNSAREFSPQYFMDFRQILPGGSHYIDFKPSMDSDVSLITSNIRNCEDNTYCNNYYIAILLLGTVAIGKAGAQYLQERSWKGVEQRLGEDPVQPAETGRIGLAWEYTNENLKS</sequence>
<keyword evidence="7 9" id="KW-0411">Iron-sulfur</keyword>
<evidence type="ECO:0000313" key="10">
    <source>
        <dbReference type="EMBL" id="KYQ49581.1"/>
    </source>
</evidence>
<keyword evidence="11" id="KW-1185">Reference proteome</keyword>
<dbReference type="GO" id="GO:0051536">
    <property type="term" value="F:iron-sulfur cluster binding"/>
    <property type="evidence" value="ECO:0007669"/>
    <property type="project" value="UniProtKB-KW"/>
</dbReference>
<dbReference type="FunFam" id="3.40.50.11860:FF:000001">
    <property type="entry name" value="2-(3-amino-3-carboxypropyl)histidine synthase subunit 2"/>
    <property type="match status" value="1"/>
</dbReference>
<dbReference type="GO" id="GO:0046872">
    <property type="term" value="F:metal ion binding"/>
    <property type="evidence" value="ECO:0007669"/>
    <property type="project" value="UniProtKB-KW"/>
</dbReference>
<dbReference type="InterPro" id="IPR042265">
    <property type="entry name" value="DPH1/DPH2_3"/>
</dbReference>
<comment type="cofactor">
    <cofactor evidence="1">
        <name>[4Fe-4S] cluster</name>
        <dbReference type="ChEBI" id="CHEBI:49883"/>
    </cofactor>
</comment>
<dbReference type="Proteomes" id="UP000075809">
    <property type="component" value="Unassembled WGS sequence"/>
</dbReference>
<dbReference type="SFLD" id="SFLDG01121">
    <property type="entry name" value="Diphthamide_biosynthesis"/>
    <property type="match status" value="1"/>
</dbReference>
<proteinExistence type="inferred from homology"/>
<dbReference type="Pfam" id="PF01866">
    <property type="entry name" value="Diphthamide_syn"/>
    <property type="match status" value="1"/>
</dbReference>
<dbReference type="InterPro" id="IPR042263">
    <property type="entry name" value="DPH1/DPH2_1"/>
</dbReference>
<organism evidence="10 11">
    <name type="scientific">Mycetomoellerius zeteki</name>
    <dbReference type="NCBI Taxonomy" id="64791"/>
    <lineage>
        <taxon>Eukaryota</taxon>
        <taxon>Metazoa</taxon>
        <taxon>Ecdysozoa</taxon>
        <taxon>Arthropoda</taxon>
        <taxon>Hexapoda</taxon>
        <taxon>Insecta</taxon>
        <taxon>Pterygota</taxon>
        <taxon>Neoptera</taxon>
        <taxon>Endopterygota</taxon>
        <taxon>Hymenoptera</taxon>
        <taxon>Apocrita</taxon>
        <taxon>Aculeata</taxon>
        <taxon>Formicoidea</taxon>
        <taxon>Formicidae</taxon>
        <taxon>Myrmicinae</taxon>
        <taxon>Mycetomoellerius</taxon>
    </lineage>
</organism>
<dbReference type="InterPro" id="IPR010014">
    <property type="entry name" value="DHP2"/>
</dbReference>
<evidence type="ECO:0000256" key="5">
    <source>
        <dbReference type="ARBA" id="ARBA00022723"/>
    </source>
</evidence>
<protein>
    <recommendedName>
        <fullName evidence="4 9">2-(3-amino-3-carboxypropyl)histidine synthase subunit 2</fullName>
    </recommendedName>
</protein>
<evidence type="ECO:0000256" key="4">
    <source>
        <dbReference type="ARBA" id="ARBA00021914"/>
    </source>
</evidence>